<name>A0A4V1BWX1_9GAMM</name>
<sequence>MIKIMSKDELLLEPEIDRMIKEGECKWLTSIGASTRHYMIKMGRFPKRYVYGPKTKLYRLSEVQAWVNGTWKPE</sequence>
<reference evidence="1 2" key="1">
    <citation type="submission" date="2019-03" db="EMBL/GenBank/DDBJ databases">
        <title>Long-read sequencing reveals hyperdense prophage content in a complex bacterial symbiont genome.</title>
        <authorList>
            <person name="Frost C.L."/>
            <person name="Siozios S."/>
            <person name="Nadal-Jimenez P."/>
            <person name="Brockhurst M.A."/>
            <person name="King K.C."/>
            <person name="Darby A.C."/>
            <person name="Hurst G.D.D."/>
        </authorList>
    </citation>
    <scope>NUCLEOTIDE SEQUENCE [LARGE SCALE GENOMIC DNA]</scope>
    <source>
        <strain evidence="1 2">FIN</strain>
    </source>
</reference>
<gene>
    <name evidence="1" type="ORF">ArsFIN_22410</name>
</gene>
<organism evidence="1 2">
    <name type="scientific">Arsenophonus nasoniae</name>
    <name type="common">son-killer infecting Nasonia vitripennis</name>
    <dbReference type="NCBI Taxonomy" id="638"/>
    <lineage>
        <taxon>Bacteria</taxon>
        <taxon>Pseudomonadati</taxon>
        <taxon>Pseudomonadota</taxon>
        <taxon>Gammaproteobacteria</taxon>
        <taxon>Enterobacterales</taxon>
        <taxon>Morganellaceae</taxon>
        <taxon>Arsenophonus</taxon>
    </lineage>
</organism>
<dbReference type="RefSeq" id="WP_026823956.1">
    <property type="nucleotide sequence ID" value="NZ_CP038613.1"/>
</dbReference>
<dbReference type="Pfam" id="PF05930">
    <property type="entry name" value="Phage_AlpA"/>
    <property type="match status" value="1"/>
</dbReference>
<dbReference type="InterPro" id="IPR010260">
    <property type="entry name" value="AlpA"/>
</dbReference>
<dbReference type="GeneID" id="96877322"/>
<dbReference type="AlphaFoldDB" id="A0A4V1BWX1"/>
<proteinExistence type="predicted"/>
<accession>A0A4V1BWX1</accession>
<evidence type="ECO:0000313" key="2">
    <source>
        <dbReference type="Proteomes" id="UP000295134"/>
    </source>
</evidence>
<dbReference type="Proteomes" id="UP000295134">
    <property type="component" value="Chromosome"/>
</dbReference>
<dbReference type="EMBL" id="CP038613">
    <property type="protein sequence ID" value="QBY43673.1"/>
    <property type="molecule type" value="Genomic_DNA"/>
</dbReference>
<protein>
    <submittedName>
        <fullName evidence="1">Uncharacterized protein</fullName>
    </submittedName>
</protein>
<evidence type="ECO:0000313" key="1">
    <source>
        <dbReference type="EMBL" id="QBY43673.1"/>
    </source>
</evidence>
<dbReference type="KEGG" id="ans:ArsFIN_22410"/>